<dbReference type="InterPro" id="IPR018376">
    <property type="entry name" value="Enoyl-CoA_hyd/isom_CS"/>
</dbReference>
<dbReference type="FunFam" id="3.90.226.10:FF:000009">
    <property type="entry name" value="Carnitinyl-CoA dehydratase"/>
    <property type="match status" value="1"/>
</dbReference>
<comment type="catalytic activity">
    <reaction evidence="5">
        <text>a 4-saturated-(3S)-3-hydroxyacyl-CoA = a (3E)-enoyl-CoA + H2O</text>
        <dbReference type="Rhea" id="RHEA:20724"/>
        <dbReference type="ChEBI" id="CHEBI:15377"/>
        <dbReference type="ChEBI" id="CHEBI:58521"/>
        <dbReference type="ChEBI" id="CHEBI:137480"/>
        <dbReference type="EC" id="4.2.1.17"/>
    </reaction>
</comment>
<dbReference type="AlphaFoldDB" id="A0A7M2YUN5"/>
<organism evidence="7 8">
    <name type="scientific">Gaiella occulta</name>
    <dbReference type="NCBI Taxonomy" id="1002870"/>
    <lineage>
        <taxon>Bacteria</taxon>
        <taxon>Bacillati</taxon>
        <taxon>Actinomycetota</taxon>
        <taxon>Thermoleophilia</taxon>
        <taxon>Gaiellales</taxon>
        <taxon>Gaiellaceae</taxon>
        <taxon>Gaiella</taxon>
    </lineage>
</organism>
<dbReference type="Gene3D" id="1.10.12.10">
    <property type="entry name" value="Lyase 2-enoyl-coa Hydratase, Chain A, domain 2"/>
    <property type="match status" value="1"/>
</dbReference>
<gene>
    <name evidence="7" type="ORF">Gocc_2628</name>
</gene>
<keyword evidence="8" id="KW-1185">Reference proteome</keyword>
<protein>
    <recommendedName>
        <fullName evidence="2">enoyl-CoA hydratase</fullName>
        <ecNumber evidence="2">4.2.1.17</ecNumber>
    </recommendedName>
</protein>
<dbReference type="OrthoDB" id="9775794at2"/>
<dbReference type="Pfam" id="PF00378">
    <property type="entry name" value="ECH_1"/>
    <property type="match status" value="1"/>
</dbReference>
<dbReference type="FunFam" id="1.10.12.10:FF:000001">
    <property type="entry name" value="Probable enoyl-CoA hydratase, mitochondrial"/>
    <property type="match status" value="1"/>
</dbReference>
<sequence>MGTFISSEQDGAVAVVTIDNPPMNALSSALLDELEAELDRLDTDPATRAIVLRGGGERAFVAGADIKEFPALREQAAGESGPARGLLKLGHRMDAAHTPFVAAIQGYCLGGGLELAMCCDVRVCADDAKLGQPEIKLGLIPGGGGTQRLPRLVGCGRAMLLNLGGEFIDAATAYEWGLVEKVVPAAEVVAAATGLAATFAARSPHAVSVLRELARSTRDLPLEEGLRREADAFRRCLASEDGREGVAAFIEKREPTFSGR</sequence>
<evidence type="ECO:0000313" key="7">
    <source>
        <dbReference type="EMBL" id="RDI73715.1"/>
    </source>
</evidence>
<evidence type="ECO:0000313" key="8">
    <source>
        <dbReference type="Proteomes" id="UP000254134"/>
    </source>
</evidence>
<evidence type="ECO:0000256" key="6">
    <source>
        <dbReference type="RuleBase" id="RU003707"/>
    </source>
</evidence>
<dbReference type="EMBL" id="QQZY01000007">
    <property type="protein sequence ID" value="RDI73715.1"/>
    <property type="molecule type" value="Genomic_DNA"/>
</dbReference>
<dbReference type="PANTHER" id="PTHR11941">
    <property type="entry name" value="ENOYL-COA HYDRATASE-RELATED"/>
    <property type="match status" value="1"/>
</dbReference>
<dbReference type="PROSITE" id="PS00166">
    <property type="entry name" value="ENOYL_COA_HYDRATASE"/>
    <property type="match status" value="1"/>
</dbReference>
<dbReference type="Proteomes" id="UP000254134">
    <property type="component" value="Unassembled WGS sequence"/>
</dbReference>
<accession>A0A7M2YUN5</accession>
<dbReference type="GO" id="GO:0006635">
    <property type="term" value="P:fatty acid beta-oxidation"/>
    <property type="evidence" value="ECO:0007669"/>
    <property type="project" value="TreeGrafter"/>
</dbReference>
<evidence type="ECO:0000256" key="1">
    <source>
        <dbReference type="ARBA" id="ARBA00005254"/>
    </source>
</evidence>
<dbReference type="SUPFAM" id="SSF52096">
    <property type="entry name" value="ClpP/crotonase"/>
    <property type="match status" value="1"/>
</dbReference>
<comment type="catalytic activity">
    <reaction evidence="4">
        <text>a (3S)-3-hydroxyacyl-CoA = a (2E)-enoyl-CoA + H2O</text>
        <dbReference type="Rhea" id="RHEA:16105"/>
        <dbReference type="ChEBI" id="CHEBI:15377"/>
        <dbReference type="ChEBI" id="CHEBI:57318"/>
        <dbReference type="ChEBI" id="CHEBI:58856"/>
        <dbReference type="EC" id="4.2.1.17"/>
    </reaction>
</comment>
<comment type="similarity">
    <text evidence="1 6">Belongs to the enoyl-CoA hydratase/isomerase family.</text>
</comment>
<evidence type="ECO:0000256" key="2">
    <source>
        <dbReference type="ARBA" id="ARBA00012076"/>
    </source>
</evidence>
<dbReference type="RefSeq" id="WP_114797029.1">
    <property type="nucleotide sequence ID" value="NZ_QQZY01000007.1"/>
</dbReference>
<dbReference type="InterPro" id="IPR001753">
    <property type="entry name" value="Enoyl-CoA_hydra/iso"/>
</dbReference>
<evidence type="ECO:0000256" key="3">
    <source>
        <dbReference type="ARBA" id="ARBA00023239"/>
    </source>
</evidence>
<proteinExistence type="inferred from homology"/>
<reference evidence="8" key="2">
    <citation type="journal article" date="2019" name="MicrobiologyOpen">
        <title>High-quality draft genome sequence of Gaiella occulta isolated from a 150 meter deep mineral water borehole and comparison with the genome sequences of other deep-branching lineages of the phylum Actinobacteria.</title>
        <authorList>
            <person name="Severino R."/>
            <person name="Froufe H.J.C."/>
            <person name="Barroso C."/>
            <person name="Albuquerque L."/>
            <person name="Lobo-da-Cunha A."/>
            <person name="da Costa M.S."/>
            <person name="Egas C."/>
        </authorList>
    </citation>
    <scope>NUCLEOTIDE SEQUENCE [LARGE SCALE GENOMIC DNA]</scope>
    <source>
        <strain evidence="8">F2-233</strain>
    </source>
</reference>
<name>A0A7M2YUN5_9ACTN</name>
<dbReference type="GO" id="GO:0004300">
    <property type="term" value="F:enoyl-CoA hydratase activity"/>
    <property type="evidence" value="ECO:0007669"/>
    <property type="project" value="UniProtKB-EC"/>
</dbReference>
<dbReference type="PANTHER" id="PTHR11941:SF54">
    <property type="entry name" value="ENOYL-COA HYDRATASE, MITOCHONDRIAL"/>
    <property type="match status" value="1"/>
</dbReference>
<dbReference type="Gene3D" id="3.90.226.10">
    <property type="entry name" value="2-enoyl-CoA Hydratase, Chain A, domain 1"/>
    <property type="match status" value="1"/>
</dbReference>
<evidence type="ECO:0000256" key="5">
    <source>
        <dbReference type="ARBA" id="ARBA00023717"/>
    </source>
</evidence>
<reference evidence="7 8" key="1">
    <citation type="submission" date="2018-07" db="EMBL/GenBank/DDBJ databases">
        <title>High-quality-draft genome sequence of Gaiella occulta.</title>
        <authorList>
            <person name="Severino R."/>
            <person name="Froufe H.J.C."/>
            <person name="Rainey F.A."/>
            <person name="Barroso C."/>
            <person name="Albuquerque L."/>
            <person name="Lobo-Da-Cunha A."/>
            <person name="Da Costa M.S."/>
            <person name="Egas C."/>
        </authorList>
    </citation>
    <scope>NUCLEOTIDE SEQUENCE [LARGE SCALE GENOMIC DNA]</scope>
    <source>
        <strain evidence="7 8">F2-233</strain>
    </source>
</reference>
<keyword evidence="3" id="KW-0456">Lyase</keyword>
<dbReference type="CDD" id="cd06558">
    <property type="entry name" value="crotonase-like"/>
    <property type="match status" value="1"/>
</dbReference>
<dbReference type="InterPro" id="IPR014748">
    <property type="entry name" value="Enoyl-CoA_hydra_C"/>
</dbReference>
<dbReference type="EC" id="4.2.1.17" evidence="2"/>
<comment type="caution">
    <text evidence="7">The sequence shown here is derived from an EMBL/GenBank/DDBJ whole genome shotgun (WGS) entry which is preliminary data.</text>
</comment>
<dbReference type="InterPro" id="IPR029045">
    <property type="entry name" value="ClpP/crotonase-like_dom_sf"/>
</dbReference>
<evidence type="ECO:0000256" key="4">
    <source>
        <dbReference type="ARBA" id="ARBA00023709"/>
    </source>
</evidence>